<evidence type="ECO:0000313" key="1">
    <source>
        <dbReference type="EMBL" id="SVD44111.1"/>
    </source>
</evidence>
<gene>
    <name evidence="1" type="ORF">METZ01_LOCUS396965</name>
</gene>
<dbReference type="AlphaFoldDB" id="A0A382VE14"/>
<dbReference type="EMBL" id="UINC01150845">
    <property type="protein sequence ID" value="SVD44111.1"/>
    <property type="molecule type" value="Genomic_DNA"/>
</dbReference>
<sequence length="59" mass="6768">MTLIKTCLIVIKSLLFYLFDSMALLTAPSSQQNELELVLLIRQDAIGDFVMWLDTAKEY</sequence>
<reference evidence="1" key="1">
    <citation type="submission" date="2018-05" db="EMBL/GenBank/DDBJ databases">
        <authorList>
            <person name="Lanie J.A."/>
            <person name="Ng W.-L."/>
            <person name="Kazmierczak K.M."/>
            <person name="Andrzejewski T.M."/>
            <person name="Davidsen T.M."/>
            <person name="Wayne K.J."/>
            <person name="Tettelin H."/>
            <person name="Glass J.I."/>
            <person name="Rusch D."/>
            <person name="Podicherti R."/>
            <person name="Tsui H.-C.T."/>
            <person name="Winkler M.E."/>
        </authorList>
    </citation>
    <scope>NUCLEOTIDE SEQUENCE</scope>
</reference>
<accession>A0A382VE14</accession>
<name>A0A382VE14_9ZZZZ</name>
<proteinExistence type="predicted"/>
<protein>
    <submittedName>
        <fullName evidence="1">Uncharacterized protein</fullName>
    </submittedName>
</protein>
<feature type="non-terminal residue" evidence="1">
    <location>
        <position position="59"/>
    </location>
</feature>
<organism evidence="1">
    <name type="scientific">marine metagenome</name>
    <dbReference type="NCBI Taxonomy" id="408172"/>
    <lineage>
        <taxon>unclassified sequences</taxon>
        <taxon>metagenomes</taxon>
        <taxon>ecological metagenomes</taxon>
    </lineage>
</organism>